<evidence type="ECO:0000313" key="2">
    <source>
        <dbReference type="Proteomes" id="UP000582090"/>
    </source>
</evidence>
<accession>A0A7W6GC73</accession>
<dbReference type="SUPFAM" id="SSF89447">
    <property type="entry name" value="AbrB/MazE/MraZ-like"/>
    <property type="match status" value="1"/>
</dbReference>
<comment type="caution">
    <text evidence="1">The sequence shown here is derived from an EMBL/GenBank/DDBJ whole genome shotgun (WGS) entry which is preliminary data.</text>
</comment>
<dbReference type="AlphaFoldDB" id="A0A7W6GC73"/>
<dbReference type="EMBL" id="JACIDW010000017">
    <property type="protein sequence ID" value="MBB3966458.1"/>
    <property type="molecule type" value="Genomic_DNA"/>
</dbReference>
<organism evidence="1 2">
    <name type="scientific">Rhizobium metallidurans</name>
    <dbReference type="NCBI Taxonomy" id="1265931"/>
    <lineage>
        <taxon>Bacteria</taxon>
        <taxon>Pseudomonadati</taxon>
        <taxon>Pseudomonadota</taxon>
        <taxon>Alphaproteobacteria</taxon>
        <taxon>Hyphomicrobiales</taxon>
        <taxon>Rhizobiaceae</taxon>
        <taxon>Rhizobium/Agrobacterium group</taxon>
        <taxon>Rhizobium</taxon>
    </lineage>
</organism>
<dbReference type="RefSeq" id="WP_183901940.1">
    <property type="nucleotide sequence ID" value="NZ_JACIDW010000017.1"/>
</dbReference>
<evidence type="ECO:0000313" key="1">
    <source>
        <dbReference type="EMBL" id="MBB3966458.1"/>
    </source>
</evidence>
<gene>
    <name evidence="1" type="ORF">GGQ67_004145</name>
</gene>
<dbReference type="InterPro" id="IPR037914">
    <property type="entry name" value="SpoVT-AbrB_sf"/>
</dbReference>
<reference evidence="1 2" key="1">
    <citation type="submission" date="2020-08" db="EMBL/GenBank/DDBJ databases">
        <title>Genomic Encyclopedia of Type Strains, Phase IV (KMG-IV): sequencing the most valuable type-strain genomes for metagenomic binning, comparative biology and taxonomic classification.</title>
        <authorList>
            <person name="Goeker M."/>
        </authorList>
    </citation>
    <scope>NUCLEOTIDE SEQUENCE [LARGE SCALE GENOMIC DNA]</scope>
    <source>
        <strain evidence="1 2">DSM 26575</strain>
    </source>
</reference>
<dbReference type="Proteomes" id="UP000582090">
    <property type="component" value="Unassembled WGS sequence"/>
</dbReference>
<protein>
    <submittedName>
        <fullName evidence="1">Antitoxin MazE</fullName>
    </submittedName>
</protein>
<sequence length="78" mass="8699">MQIFKFGDGLGVCIPQAVVDALGLKEGDDIAVRVGTDRNLEFVTADARSKAFERIKAFKLQLPSDWTFDRDRANSRNP</sequence>
<keyword evidence="2" id="KW-1185">Reference proteome</keyword>
<dbReference type="Gene3D" id="2.10.260.10">
    <property type="match status" value="1"/>
</dbReference>
<name>A0A7W6GC73_9HYPH</name>
<proteinExistence type="predicted"/>